<comment type="caution">
    <text evidence="5">The sequence shown here is derived from an EMBL/GenBank/DDBJ whole genome shotgun (WGS) entry which is preliminary data.</text>
</comment>
<keyword evidence="1" id="KW-0805">Transcription regulation</keyword>
<dbReference type="PROSITE" id="PS00041">
    <property type="entry name" value="HTH_ARAC_FAMILY_1"/>
    <property type="match status" value="1"/>
</dbReference>
<keyword evidence="2" id="KW-0238">DNA-binding</keyword>
<sequence>MGGGLKAELGSYGDRIAEAFHLDAAPTLRARTLHGAPIAVTELRCDRDGLGVTSPLVPEEAFVVALQLQPYHGRLWVAGRRISTEPMQAGAIGVHDISQSTIADLQTSFHCLQFYLPQTALDKVARDAGHRAGGGLNSSRSGGITDPVLHTLGLSLLPSLEEPATADPLFVDHVSWALTAHVCRFYGGLPVHPNRRTPCLAPWQEKLVKEVMAARLDGALTLTELAALCQLSVSHFTRAFGNTVGTPPYRWLLDRRLERAMALLSGAGLSLIEISLACGFANQSHFTRTFTRYIGVSPGEWRRQQARKP</sequence>
<dbReference type="Pfam" id="PF12833">
    <property type="entry name" value="HTH_18"/>
    <property type="match status" value="1"/>
</dbReference>
<dbReference type="GO" id="GO:0003700">
    <property type="term" value="F:DNA-binding transcription factor activity"/>
    <property type="evidence" value="ECO:0007669"/>
    <property type="project" value="InterPro"/>
</dbReference>
<evidence type="ECO:0000256" key="1">
    <source>
        <dbReference type="ARBA" id="ARBA00023015"/>
    </source>
</evidence>
<dbReference type="InterPro" id="IPR018062">
    <property type="entry name" value="HTH_AraC-typ_CS"/>
</dbReference>
<dbReference type="Gene3D" id="1.10.10.60">
    <property type="entry name" value="Homeodomain-like"/>
    <property type="match status" value="2"/>
</dbReference>
<evidence type="ECO:0000256" key="3">
    <source>
        <dbReference type="ARBA" id="ARBA00023163"/>
    </source>
</evidence>
<feature type="domain" description="HTH araC/xylS-type" evidence="4">
    <location>
        <begin position="206"/>
        <end position="304"/>
    </location>
</feature>
<accession>A0AA41Z1S0</accession>
<proteinExistence type="predicted"/>
<evidence type="ECO:0000313" key="6">
    <source>
        <dbReference type="Proteomes" id="UP001165667"/>
    </source>
</evidence>
<dbReference type="PANTHER" id="PTHR46796">
    <property type="entry name" value="HTH-TYPE TRANSCRIPTIONAL ACTIVATOR RHAS-RELATED"/>
    <property type="match status" value="1"/>
</dbReference>
<dbReference type="SMART" id="SM00342">
    <property type="entry name" value="HTH_ARAC"/>
    <property type="match status" value="1"/>
</dbReference>
<evidence type="ECO:0000313" key="5">
    <source>
        <dbReference type="EMBL" id="MCW6508785.1"/>
    </source>
</evidence>
<protein>
    <submittedName>
        <fullName evidence="5">Helix-turn-helix transcriptional regulator</fullName>
    </submittedName>
</protein>
<dbReference type="Proteomes" id="UP001165667">
    <property type="component" value="Unassembled WGS sequence"/>
</dbReference>
<dbReference type="InterPro" id="IPR020449">
    <property type="entry name" value="Tscrpt_reg_AraC-type_HTH"/>
</dbReference>
<organism evidence="5 6">
    <name type="scientific">Lichenifustis flavocetrariae</name>
    <dbReference type="NCBI Taxonomy" id="2949735"/>
    <lineage>
        <taxon>Bacteria</taxon>
        <taxon>Pseudomonadati</taxon>
        <taxon>Pseudomonadota</taxon>
        <taxon>Alphaproteobacteria</taxon>
        <taxon>Hyphomicrobiales</taxon>
        <taxon>Lichenihabitantaceae</taxon>
        <taxon>Lichenifustis</taxon>
    </lineage>
</organism>
<name>A0AA41Z1S0_9HYPH</name>
<dbReference type="RefSeq" id="WP_282585155.1">
    <property type="nucleotide sequence ID" value="NZ_JAMOIM010000007.1"/>
</dbReference>
<dbReference type="InterPro" id="IPR018060">
    <property type="entry name" value="HTH_AraC"/>
</dbReference>
<keyword evidence="6" id="KW-1185">Reference proteome</keyword>
<dbReference type="PANTHER" id="PTHR46796:SF14">
    <property type="entry name" value="TRANSCRIPTIONAL REGULATORY PROTEIN"/>
    <property type="match status" value="1"/>
</dbReference>
<gene>
    <name evidence="5" type="ORF">M8523_12225</name>
</gene>
<dbReference type="InterPro" id="IPR009057">
    <property type="entry name" value="Homeodomain-like_sf"/>
</dbReference>
<dbReference type="PRINTS" id="PR00032">
    <property type="entry name" value="HTHARAC"/>
</dbReference>
<keyword evidence="3" id="KW-0804">Transcription</keyword>
<evidence type="ECO:0000259" key="4">
    <source>
        <dbReference type="PROSITE" id="PS01124"/>
    </source>
</evidence>
<dbReference type="SUPFAM" id="SSF46689">
    <property type="entry name" value="Homeodomain-like"/>
    <property type="match status" value="2"/>
</dbReference>
<dbReference type="EMBL" id="JAMOIM010000007">
    <property type="protein sequence ID" value="MCW6508785.1"/>
    <property type="molecule type" value="Genomic_DNA"/>
</dbReference>
<dbReference type="PROSITE" id="PS01124">
    <property type="entry name" value="HTH_ARAC_FAMILY_2"/>
    <property type="match status" value="1"/>
</dbReference>
<evidence type="ECO:0000256" key="2">
    <source>
        <dbReference type="ARBA" id="ARBA00023125"/>
    </source>
</evidence>
<dbReference type="InterPro" id="IPR050204">
    <property type="entry name" value="AraC_XylS_family_regulators"/>
</dbReference>
<dbReference type="GO" id="GO:0043565">
    <property type="term" value="F:sequence-specific DNA binding"/>
    <property type="evidence" value="ECO:0007669"/>
    <property type="project" value="InterPro"/>
</dbReference>
<dbReference type="AlphaFoldDB" id="A0AA41Z1S0"/>
<reference evidence="5" key="1">
    <citation type="submission" date="2022-05" db="EMBL/GenBank/DDBJ databases">
        <authorList>
            <person name="Pankratov T."/>
        </authorList>
    </citation>
    <scope>NUCLEOTIDE SEQUENCE</scope>
    <source>
        <strain evidence="5">BP6-180914</strain>
    </source>
</reference>